<proteinExistence type="predicted"/>
<organism evidence="1 2">
    <name type="scientific">Lactuca sativa</name>
    <name type="common">Garden lettuce</name>
    <dbReference type="NCBI Taxonomy" id="4236"/>
    <lineage>
        <taxon>Eukaryota</taxon>
        <taxon>Viridiplantae</taxon>
        <taxon>Streptophyta</taxon>
        <taxon>Embryophyta</taxon>
        <taxon>Tracheophyta</taxon>
        <taxon>Spermatophyta</taxon>
        <taxon>Magnoliopsida</taxon>
        <taxon>eudicotyledons</taxon>
        <taxon>Gunneridae</taxon>
        <taxon>Pentapetalae</taxon>
        <taxon>asterids</taxon>
        <taxon>campanulids</taxon>
        <taxon>Asterales</taxon>
        <taxon>Asteraceae</taxon>
        <taxon>Cichorioideae</taxon>
        <taxon>Cichorieae</taxon>
        <taxon>Lactucinae</taxon>
        <taxon>Lactuca</taxon>
    </lineage>
</organism>
<gene>
    <name evidence="1" type="ORF">LSAT_V11C400225540</name>
</gene>
<name>A0A9R1VR65_LACSA</name>
<evidence type="ECO:0000313" key="2">
    <source>
        <dbReference type="Proteomes" id="UP000235145"/>
    </source>
</evidence>
<dbReference type="Proteomes" id="UP000235145">
    <property type="component" value="Unassembled WGS sequence"/>
</dbReference>
<protein>
    <submittedName>
        <fullName evidence="1">Uncharacterized protein</fullName>
    </submittedName>
</protein>
<reference evidence="1 2" key="1">
    <citation type="journal article" date="2017" name="Nat. Commun.">
        <title>Genome assembly with in vitro proximity ligation data and whole-genome triplication in lettuce.</title>
        <authorList>
            <person name="Reyes-Chin-Wo S."/>
            <person name="Wang Z."/>
            <person name="Yang X."/>
            <person name="Kozik A."/>
            <person name="Arikit S."/>
            <person name="Song C."/>
            <person name="Xia L."/>
            <person name="Froenicke L."/>
            <person name="Lavelle D.O."/>
            <person name="Truco M.J."/>
            <person name="Xia R."/>
            <person name="Zhu S."/>
            <person name="Xu C."/>
            <person name="Xu H."/>
            <person name="Xu X."/>
            <person name="Cox K."/>
            <person name="Korf I."/>
            <person name="Meyers B.C."/>
            <person name="Michelmore R.W."/>
        </authorList>
    </citation>
    <scope>NUCLEOTIDE SEQUENCE [LARGE SCALE GENOMIC DNA]</scope>
    <source>
        <strain evidence="2">cv. Salinas</strain>
        <tissue evidence="1">Seedlings</tissue>
    </source>
</reference>
<evidence type="ECO:0000313" key="1">
    <source>
        <dbReference type="EMBL" id="KAJ0210493.1"/>
    </source>
</evidence>
<comment type="caution">
    <text evidence="1">The sequence shown here is derived from an EMBL/GenBank/DDBJ whole genome shotgun (WGS) entry which is preliminary data.</text>
</comment>
<accession>A0A9R1VR65</accession>
<dbReference type="AlphaFoldDB" id="A0A9R1VR65"/>
<sequence>MEDKASYSSFRPSIFLATSPTTASSVVCRFVHLPVVSNVRGRCYVLTFDLSTHVFGRIALPKHCLTATPIQGSLAVISDYNCIRVRGDCSSLVDFNDASLYLMLFGVSNAFNC</sequence>
<dbReference type="EMBL" id="NBSK02000004">
    <property type="protein sequence ID" value="KAJ0210493.1"/>
    <property type="molecule type" value="Genomic_DNA"/>
</dbReference>
<keyword evidence="2" id="KW-1185">Reference proteome</keyword>